<sequence length="322" mass="34424">MLGLSPAALALLLLSLVIVLSLALLIIDGRQRRMERRLADAARAARGEPQQPKPQRSIRLAERPGGGRLAWLTRLIALDLGRPQEHPAPWPIVILGALAGGALASVFFGVLFGPAAALPLGIAAAVLLARAAFLRGTSRYRDQLFVQLPDALGMVVRALKAGIPVNEAIRTIARESPEPTRREFAQVAAEQAIGVPLETSLLGLYQRTSLREYGFFAVTIALQQQTGGSLTETLDNLANVVRKRVQIAARGRALAGQARASATILTAIPFVALAALAVLNPRYIAFYVTHEKGPFIAALALALLGTGILVMQLMIRRSLALR</sequence>
<evidence type="ECO:0000256" key="3">
    <source>
        <dbReference type="ARBA" id="ARBA00022692"/>
    </source>
</evidence>
<feature type="domain" description="Type II secretion system protein GspF" evidence="7">
    <location>
        <begin position="155"/>
        <end position="276"/>
    </location>
</feature>
<dbReference type="Proteomes" id="UP000694001">
    <property type="component" value="Chromosome"/>
</dbReference>
<dbReference type="EMBL" id="CP076448">
    <property type="protein sequence ID" value="QXM24497.1"/>
    <property type="molecule type" value="Genomic_DNA"/>
</dbReference>
<dbReference type="InterPro" id="IPR018076">
    <property type="entry name" value="T2SS_GspF_dom"/>
</dbReference>
<protein>
    <submittedName>
        <fullName evidence="8">Type II secretion system F family protein</fullName>
    </submittedName>
</protein>
<keyword evidence="4 6" id="KW-1133">Transmembrane helix</keyword>
<evidence type="ECO:0000259" key="7">
    <source>
        <dbReference type="Pfam" id="PF00482"/>
    </source>
</evidence>
<comment type="subcellular location">
    <subcellularLocation>
        <location evidence="1">Cell membrane</location>
        <topology evidence="1">Multi-pass membrane protein</topology>
    </subcellularLocation>
</comment>
<proteinExistence type="predicted"/>
<evidence type="ECO:0000256" key="4">
    <source>
        <dbReference type="ARBA" id="ARBA00022989"/>
    </source>
</evidence>
<feature type="transmembrane region" description="Helical" evidence="6">
    <location>
        <begin position="90"/>
        <end position="110"/>
    </location>
</feature>
<feature type="transmembrane region" description="Helical" evidence="6">
    <location>
        <begin position="6"/>
        <end position="27"/>
    </location>
</feature>
<feature type="transmembrane region" description="Helical" evidence="6">
    <location>
        <begin position="295"/>
        <end position="315"/>
    </location>
</feature>
<evidence type="ECO:0000313" key="8">
    <source>
        <dbReference type="EMBL" id="QXM24497.1"/>
    </source>
</evidence>
<evidence type="ECO:0000256" key="6">
    <source>
        <dbReference type="SAM" id="Phobius"/>
    </source>
</evidence>
<evidence type="ECO:0000256" key="1">
    <source>
        <dbReference type="ARBA" id="ARBA00004651"/>
    </source>
</evidence>
<dbReference type="AlphaFoldDB" id="A0A975U1B7"/>
<organism evidence="8 9">
    <name type="scientific">Elioraea tepida</name>
    <dbReference type="NCBI Taxonomy" id="2843330"/>
    <lineage>
        <taxon>Bacteria</taxon>
        <taxon>Pseudomonadati</taxon>
        <taxon>Pseudomonadota</taxon>
        <taxon>Alphaproteobacteria</taxon>
        <taxon>Acetobacterales</taxon>
        <taxon>Elioraeaceae</taxon>
        <taxon>Elioraea</taxon>
    </lineage>
</organism>
<dbReference type="KEGG" id="elio:KO353_14840"/>
<dbReference type="GO" id="GO:0005886">
    <property type="term" value="C:plasma membrane"/>
    <property type="evidence" value="ECO:0007669"/>
    <property type="project" value="UniProtKB-SubCell"/>
</dbReference>
<evidence type="ECO:0000256" key="5">
    <source>
        <dbReference type="ARBA" id="ARBA00023136"/>
    </source>
</evidence>
<dbReference type="PANTHER" id="PTHR35007:SF1">
    <property type="entry name" value="PILUS ASSEMBLY PROTEIN"/>
    <property type="match status" value="1"/>
</dbReference>
<accession>A0A975U1B7</accession>
<dbReference type="RefSeq" id="WP_218285554.1">
    <property type="nucleotide sequence ID" value="NZ_CP076448.1"/>
</dbReference>
<evidence type="ECO:0000256" key="2">
    <source>
        <dbReference type="ARBA" id="ARBA00022475"/>
    </source>
</evidence>
<keyword evidence="3 6" id="KW-0812">Transmembrane</keyword>
<dbReference type="PANTHER" id="PTHR35007">
    <property type="entry name" value="INTEGRAL MEMBRANE PROTEIN-RELATED"/>
    <property type="match status" value="1"/>
</dbReference>
<reference evidence="8" key="1">
    <citation type="submission" date="2021-06" db="EMBL/GenBank/DDBJ databases">
        <title>Elioraea tepida, sp. nov., a moderately thermophilic aerobic anoxygenic phototrophic bacterium isolated from an alkaline siliceous hot spring mat community in Yellowstone National Park, WY, USA.</title>
        <authorList>
            <person name="Saini M.K."/>
            <person name="Yoshida S."/>
            <person name="Sebastian A."/>
            <person name="Hirose S."/>
            <person name="Hara E."/>
            <person name="Tamaki H."/>
            <person name="Soulier N.T."/>
            <person name="Albert I."/>
            <person name="Hanada S."/>
            <person name="Bryant D.A."/>
            <person name="Tank M."/>
        </authorList>
    </citation>
    <scope>NUCLEOTIDE SEQUENCE</scope>
    <source>
        <strain evidence="8">MS-P2</strain>
    </source>
</reference>
<dbReference type="Pfam" id="PF00482">
    <property type="entry name" value="T2SSF"/>
    <property type="match status" value="1"/>
</dbReference>
<feature type="transmembrane region" description="Helical" evidence="6">
    <location>
        <begin position="116"/>
        <end position="133"/>
    </location>
</feature>
<gene>
    <name evidence="8" type="ORF">KO353_14840</name>
</gene>
<evidence type="ECO:0000313" key="9">
    <source>
        <dbReference type="Proteomes" id="UP000694001"/>
    </source>
</evidence>
<feature type="transmembrane region" description="Helical" evidence="6">
    <location>
        <begin position="260"/>
        <end position="283"/>
    </location>
</feature>
<name>A0A975U1B7_9PROT</name>
<keyword evidence="2" id="KW-1003">Cell membrane</keyword>
<keyword evidence="9" id="KW-1185">Reference proteome</keyword>
<keyword evidence="5 6" id="KW-0472">Membrane</keyword>